<keyword evidence="3" id="KW-1185">Reference proteome</keyword>
<gene>
    <name evidence="2" type="ORF">KI387_018292</name>
</gene>
<dbReference type="Proteomes" id="UP000824469">
    <property type="component" value="Unassembled WGS sequence"/>
</dbReference>
<protein>
    <submittedName>
        <fullName evidence="2">Uncharacterized protein</fullName>
    </submittedName>
</protein>
<feature type="non-terminal residue" evidence="2">
    <location>
        <position position="71"/>
    </location>
</feature>
<comment type="caution">
    <text evidence="2">The sequence shown here is derived from an EMBL/GenBank/DDBJ whole genome shotgun (WGS) entry which is preliminary data.</text>
</comment>
<evidence type="ECO:0000313" key="3">
    <source>
        <dbReference type="Proteomes" id="UP000824469"/>
    </source>
</evidence>
<evidence type="ECO:0000313" key="2">
    <source>
        <dbReference type="EMBL" id="KAH9323653.1"/>
    </source>
</evidence>
<accession>A0AA38GL01</accession>
<reference evidence="2 3" key="1">
    <citation type="journal article" date="2021" name="Nat. Plants">
        <title>The Taxus genome provides insights into paclitaxel biosynthesis.</title>
        <authorList>
            <person name="Xiong X."/>
            <person name="Gou J."/>
            <person name="Liao Q."/>
            <person name="Li Y."/>
            <person name="Zhou Q."/>
            <person name="Bi G."/>
            <person name="Li C."/>
            <person name="Du R."/>
            <person name="Wang X."/>
            <person name="Sun T."/>
            <person name="Guo L."/>
            <person name="Liang H."/>
            <person name="Lu P."/>
            <person name="Wu Y."/>
            <person name="Zhang Z."/>
            <person name="Ro D.K."/>
            <person name="Shang Y."/>
            <person name="Huang S."/>
            <person name="Yan J."/>
        </authorList>
    </citation>
    <scope>NUCLEOTIDE SEQUENCE [LARGE SCALE GENOMIC DNA]</scope>
    <source>
        <strain evidence="2">Ta-2019</strain>
    </source>
</reference>
<organism evidence="2 3">
    <name type="scientific">Taxus chinensis</name>
    <name type="common">Chinese yew</name>
    <name type="synonym">Taxus wallichiana var. chinensis</name>
    <dbReference type="NCBI Taxonomy" id="29808"/>
    <lineage>
        <taxon>Eukaryota</taxon>
        <taxon>Viridiplantae</taxon>
        <taxon>Streptophyta</taxon>
        <taxon>Embryophyta</taxon>
        <taxon>Tracheophyta</taxon>
        <taxon>Spermatophyta</taxon>
        <taxon>Pinopsida</taxon>
        <taxon>Pinidae</taxon>
        <taxon>Conifers II</taxon>
        <taxon>Cupressales</taxon>
        <taxon>Taxaceae</taxon>
        <taxon>Taxus</taxon>
    </lineage>
</organism>
<sequence length="71" mass="8538">MLECLQHRHYLATHRGHSAAWQRTHITALIMYTLKQYGDRESPADPLERVRRQMGLRHDDPPPFPQYRRDD</sequence>
<name>A0AA38GL01_TAXCH</name>
<proteinExistence type="predicted"/>
<feature type="region of interest" description="Disordered" evidence="1">
    <location>
        <begin position="39"/>
        <end position="71"/>
    </location>
</feature>
<dbReference type="EMBL" id="JAHRHJ020000003">
    <property type="protein sequence ID" value="KAH9323653.1"/>
    <property type="molecule type" value="Genomic_DNA"/>
</dbReference>
<evidence type="ECO:0000256" key="1">
    <source>
        <dbReference type="SAM" id="MobiDB-lite"/>
    </source>
</evidence>
<dbReference type="AlphaFoldDB" id="A0AA38GL01"/>